<evidence type="ECO:0000313" key="2">
    <source>
        <dbReference type="EMBL" id="TKR82480.1"/>
    </source>
</evidence>
<protein>
    <submittedName>
        <fullName evidence="2">Uncharacterized protein</fullName>
    </submittedName>
</protein>
<feature type="compositionally biased region" description="Basic and acidic residues" evidence="1">
    <location>
        <begin position="84"/>
        <end position="118"/>
    </location>
</feature>
<accession>A0A4U5NI91</accession>
<reference evidence="2 3" key="1">
    <citation type="journal article" date="2015" name="Genome Biol.">
        <title>Comparative genomics of Steinernema reveals deeply conserved gene regulatory networks.</title>
        <authorList>
            <person name="Dillman A.R."/>
            <person name="Macchietto M."/>
            <person name="Porter C.F."/>
            <person name="Rogers A."/>
            <person name="Williams B."/>
            <person name="Antoshechkin I."/>
            <person name="Lee M.M."/>
            <person name="Goodwin Z."/>
            <person name="Lu X."/>
            <person name="Lewis E.E."/>
            <person name="Goodrich-Blair H."/>
            <person name="Stock S.P."/>
            <person name="Adams B.J."/>
            <person name="Sternberg P.W."/>
            <person name="Mortazavi A."/>
        </authorList>
    </citation>
    <scope>NUCLEOTIDE SEQUENCE [LARGE SCALE GENOMIC DNA]</scope>
    <source>
        <strain evidence="2 3">ALL</strain>
    </source>
</reference>
<feature type="region of interest" description="Disordered" evidence="1">
    <location>
        <begin position="84"/>
        <end position="149"/>
    </location>
</feature>
<reference evidence="2 3" key="2">
    <citation type="journal article" date="2019" name="G3 (Bethesda)">
        <title>Hybrid Assembly of the Genome of the Entomopathogenic Nematode Steinernema carpocapsae Identifies the X-Chromosome.</title>
        <authorList>
            <person name="Serra L."/>
            <person name="Macchietto M."/>
            <person name="Macias-Munoz A."/>
            <person name="McGill C.J."/>
            <person name="Rodriguez I.M."/>
            <person name="Rodriguez B."/>
            <person name="Murad R."/>
            <person name="Mortazavi A."/>
        </authorList>
    </citation>
    <scope>NUCLEOTIDE SEQUENCE [LARGE SCALE GENOMIC DNA]</scope>
    <source>
        <strain evidence="2 3">ALL</strain>
    </source>
</reference>
<organism evidence="2 3">
    <name type="scientific">Steinernema carpocapsae</name>
    <name type="common">Entomopathogenic nematode</name>
    <dbReference type="NCBI Taxonomy" id="34508"/>
    <lineage>
        <taxon>Eukaryota</taxon>
        <taxon>Metazoa</taxon>
        <taxon>Ecdysozoa</taxon>
        <taxon>Nematoda</taxon>
        <taxon>Chromadorea</taxon>
        <taxon>Rhabditida</taxon>
        <taxon>Tylenchina</taxon>
        <taxon>Panagrolaimomorpha</taxon>
        <taxon>Strongyloidoidea</taxon>
        <taxon>Steinernematidae</taxon>
        <taxon>Steinernema</taxon>
    </lineage>
</organism>
<name>A0A4U5NI91_STECR</name>
<keyword evidence="3" id="KW-1185">Reference proteome</keyword>
<dbReference type="AlphaFoldDB" id="A0A4U5NI91"/>
<dbReference type="EMBL" id="AZBU02000004">
    <property type="protein sequence ID" value="TKR82480.1"/>
    <property type="molecule type" value="Genomic_DNA"/>
</dbReference>
<sequence>MAEDYVCYPGGVSFSVKEKTTPLAEGKYLGHGVQKSVRYIENDGRSPCAAVALDLKKTVFHSEINALEYLKMQNTYVKQLIESKAGEGQRHDAEDRVPEDKGPPRVHAAHEAPTRGDDGQSGPRRPRTRPGSSCRTARRSPWPRISIGPTVLRCGSRTRPWRWSASRARRTSTTIRWSCSRSRRTSA</sequence>
<comment type="caution">
    <text evidence="2">The sequence shown here is derived from an EMBL/GenBank/DDBJ whole genome shotgun (WGS) entry which is preliminary data.</text>
</comment>
<evidence type="ECO:0000256" key="1">
    <source>
        <dbReference type="SAM" id="MobiDB-lite"/>
    </source>
</evidence>
<proteinExistence type="predicted"/>
<dbReference type="Proteomes" id="UP000298663">
    <property type="component" value="Unassembled WGS sequence"/>
</dbReference>
<gene>
    <name evidence="2" type="ORF">L596_016200</name>
</gene>
<evidence type="ECO:0000313" key="3">
    <source>
        <dbReference type="Proteomes" id="UP000298663"/>
    </source>
</evidence>